<evidence type="ECO:0000259" key="7">
    <source>
        <dbReference type="Pfam" id="PF09924"/>
    </source>
</evidence>
<dbReference type="GO" id="GO:0005886">
    <property type="term" value="C:plasma membrane"/>
    <property type="evidence" value="ECO:0007669"/>
    <property type="project" value="UniProtKB-SubCell"/>
</dbReference>
<keyword evidence="2" id="KW-1003">Cell membrane</keyword>
<keyword evidence="5 6" id="KW-0472">Membrane</keyword>
<gene>
    <name evidence="8" type="primary">mprF</name>
    <name evidence="8" type="ORF">PAA8504_01780</name>
</gene>
<protein>
    <submittedName>
        <fullName evidence="8">Phosphatidylglycerol lysyltransferase</fullName>
        <ecNumber evidence="8">2.3.2.3</ecNumber>
    </submittedName>
</protein>
<feature type="transmembrane region" description="Helical" evidence="6">
    <location>
        <begin position="216"/>
        <end position="236"/>
    </location>
</feature>
<dbReference type="InterPro" id="IPR024320">
    <property type="entry name" value="LPG_synthase_C"/>
</dbReference>
<evidence type="ECO:0000256" key="6">
    <source>
        <dbReference type="SAM" id="Phobius"/>
    </source>
</evidence>
<keyword evidence="8" id="KW-0808">Transferase</keyword>
<keyword evidence="9" id="KW-1185">Reference proteome</keyword>
<accession>A0A2R8BUX3</accession>
<name>A0A2R8BUX3_9RHOB</name>
<dbReference type="SUPFAM" id="SSF55729">
    <property type="entry name" value="Acyl-CoA N-acyltransferases (Nat)"/>
    <property type="match status" value="1"/>
</dbReference>
<evidence type="ECO:0000256" key="1">
    <source>
        <dbReference type="ARBA" id="ARBA00004651"/>
    </source>
</evidence>
<feature type="transmembrane region" description="Helical" evidence="6">
    <location>
        <begin position="121"/>
        <end position="144"/>
    </location>
</feature>
<keyword evidence="3 6" id="KW-0812">Transmembrane</keyword>
<evidence type="ECO:0000256" key="4">
    <source>
        <dbReference type="ARBA" id="ARBA00022989"/>
    </source>
</evidence>
<evidence type="ECO:0000256" key="3">
    <source>
        <dbReference type="ARBA" id="ARBA00022692"/>
    </source>
</evidence>
<feature type="transmembrane region" description="Helical" evidence="6">
    <location>
        <begin position="256"/>
        <end position="279"/>
    </location>
</feature>
<evidence type="ECO:0000256" key="5">
    <source>
        <dbReference type="ARBA" id="ARBA00023136"/>
    </source>
</evidence>
<dbReference type="EC" id="2.3.2.3" evidence="8"/>
<feature type="domain" description="Phosphatidylglycerol lysyltransferase C-terminal" evidence="7">
    <location>
        <begin position="308"/>
        <end position="574"/>
    </location>
</feature>
<feature type="transmembrane region" description="Helical" evidence="6">
    <location>
        <begin position="44"/>
        <end position="64"/>
    </location>
</feature>
<dbReference type="InterPro" id="IPR016181">
    <property type="entry name" value="Acyl_CoA_acyltransferase"/>
</dbReference>
<comment type="subcellular location">
    <subcellularLocation>
        <location evidence="1">Cell membrane</location>
        <topology evidence="1">Multi-pass membrane protein</topology>
    </subcellularLocation>
</comment>
<organism evidence="8 9">
    <name type="scientific">Palleronia abyssalis</name>
    <dbReference type="NCBI Taxonomy" id="1501240"/>
    <lineage>
        <taxon>Bacteria</taxon>
        <taxon>Pseudomonadati</taxon>
        <taxon>Pseudomonadota</taxon>
        <taxon>Alphaproteobacteria</taxon>
        <taxon>Rhodobacterales</taxon>
        <taxon>Roseobacteraceae</taxon>
        <taxon>Palleronia</taxon>
    </lineage>
</organism>
<dbReference type="GO" id="GO:0055091">
    <property type="term" value="P:phospholipid homeostasis"/>
    <property type="evidence" value="ECO:0007669"/>
    <property type="project" value="TreeGrafter"/>
</dbReference>
<reference evidence="8 9" key="1">
    <citation type="submission" date="2018-03" db="EMBL/GenBank/DDBJ databases">
        <authorList>
            <person name="Keele B.F."/>
        </authorList>
    </citation>
    <scope>NUCLEOTIDE SEQUENCE [LARGE SCALE GENOMIC DNA]</scope>
    <source>
        <strain evidence="8 9">CECT 8504</strain>
    </source>
</reference>
<dbReference type="GO" id="GO:0050071">
    <property type="term" value="F:phosphatidylglycerol lysyltransferase activity"/>
    <property type="evidence" value="ECO:0007669"/>
    <property type="project" value="UniProtKB-EC"/>
</dbReference>
<keyword evidence="4 6" id="KW-1133">Transmembrane helix</keyword>
<feature type="transmembrane region" description="Helical" evidence="6">
    <location>
        <begin position="186"/>
        <end position="209"/>
    </location>
</feature>
<feature type="transmembrane region" description="Helical" evidence="6">
    <location>
        <begin position="156"/>
        <end position="174"/>
    </location>
</feature>
<dbReference type="InterPro" id="IPR051211">
    <property type="entry name" value="PG_lysyltransferase"/>
</dbReference>
<dbReference type="PANTHER" id="PTHR34697">
    <property type="entry name" value="PHOSPHATIDYLGLYCEROL LYSYLTRANSFERASE"/>
    <property type="match status" value="1"/>
</dbReference>
<feature type="transmembrane region" description="Helical" evidence="6">
    <location>
        <begin position="84"/>
        <end position="105"/>
    </location>
</feature>
<sequence length="625" mass="65399">MPLRGAILRQTLLAVPCLAIAWLCLSNLDLDAAAAIADLGDFGTWRWGVAAAFAALGFWAIGRYDRVLHRHMGTATPPALATRAGIAAIAVSQTTGFGLVVGAFIRRHLIPSLGLWTAARLSFYVSISFLAAWAVLAAAATLVLSPDLPGLRPLSVLILALAAAAIPVIAWRPGRMGRSMPSLRTAAAILPLAAADLLAAGMVLICFLPDAPGTQVLAAFVVAYGVGLVSGVPGGVGPFEATLIALLPGVDPATLLSAIVAYRVVYFAGPAILGLLVLLQGPRAAEAIATDTPLSPTDWRLNDPVQAEAGLARQGHMGLLCTPESARQVVTRTGHGLVHLAFLDRVLPGTVPDLLAGFATAAKESGRIACLYRIDARLAAAVRKTGWTVARTGAEAILDPTGWTIDGPARAQLRRKLKKALKAGVVLREVADLGPTLPELERIDRHWVAANSGARGVTMGRFDAEYVAAQRLFTAEIDGQVRAFVSFHTSAREWVLDLVRHDGAPDGTMHALVAHAIAAAGSEGCHRLSLASVPTAPRVLPARLRCIAERKMGTAGLRQFKTAFAPAWEGRYIAAPSALQLAIVWTDLAREIARPAKQDEAPTRAAPAGAVPTGITVAAVARPAP</sequence>
<keyword evidence="8" id="KW-0012">Acyltransferase</keyword>
<dbReference type="AlphaFoldDB" id="A0A2R8BUX3"/>
<evidence type="ECO:0000313" key="9">
    <source>
        <dbReference type="Proteomes" id="UP000244912"/>
    </source>
</evidence>
<dbReference type="Pfam" id="PF09924">
    <property type="entry name" value="LPG_synthase_C"/>
    <property type="match status" value="1"/>
</dbReference>
<evidence type="ECO:0000256" key="2">
    <source>
        <dbReference type="ARBA" id="ARBA00022475"/>
    </source>
</evidence>
<dbReference type="EMBL" id="ONZF01000003">
    <property type="protein sequence ID" value="SPJ23959.1"/>
    <property type="molecule type" value="Genomic_DNA"/>
</dbReference>
<dbReference type="Proteomes" id="UP000244912">
    <property type="component" value="Unassembled WGS sequence"/>
</dbReference>
<evidence type="ECO:0000313" key="8">
    <source>
        <dbReference type="EMBL" id="SPJ23959.1"/>
    </source>
</evidence>
<dbReference type="PANTHER" id="PTHR34697:SF2">
    <property type="entry name" value="PHOSPHATIDYLGLYCEROL LYSYLTRANSFERASE"/>
    <property type="match status" value="1"/>
</dbReference>
<proteinExistence type="predicted"/>